<name>A0A0G1QTC7_9BACT</name>
<evidence type="ECO:0000313" key="2">
    <source>
        <dbReference type="EMBL" id="KKU48251.1"/>
    </source>
</evidence>
<dbReference type="Gene3D" id="3.20.20.70">
    <property type="entry name" value="Aldolase class I"/>
    <property type="match status" value="1"/>
</dbReference>
<comment type="caution">
    <text evidence="2">The sequence shown here is derived from an EMBL/GenBank/DDBJ whole genome shotgun (WGS) entry which is preliminary data.</text>
</comment>
<dbReference type="EMBL" id="LCNC01000019">
    <property type="protein sequence ID" value="KKU48251.1"/>
    <property type="molecule type" value="Genomic_DNA"/>
</dbReference>
<dbReference type="Pfam" id="PF00478">
    <property type="entry name" value="IMPDH"/>
    <property type="match status" value="1"/>
</dbReference>
<dbReference type="Proteomes" id="UP000034831">
    <property type="component" value="Unassembled WGS sequence"/>
</dbReference>
<organism evidence="2 3">
    <name type="scientific">Candidatus Woesebacteria bacterium GW2011_GWF2_46_8</name>
    <dbReference type="NCBI Taxonomy" id="1618604"/>
    <lineage>
        <taxon>Bacteria</taxon>
        <taxon>Candidatus Woeseibacteriota</taxon>
    </lineage>
</organism>
<dbReference type="GO" id="GO:0003824">
    <property type="term" value="F:catalytic activity"/>
    <property type="evidence" value="ECO:0007669"/>
    <property type="project" value="InterPro"/>
</dbReference>
<proteinExistence type="predicted"/>
<accession>A0A0G1QTC7</accession>
<evidence type="ECO:0000313" key="3">
    <source>
        <dbReference type="Proteomes" id="UP000034831"/>
    </source>
</evidence>
<reference evidence="2 3" key="1">
    <citation type="journal article" date="2015" name="Nature">
        <title>rRNA introns, odd ribosomes, and small enigmatic genomes across a large radiation of phyla.</title>
        <authorList>
            <person name="Brown C.T."/>
            <person name="Hug L.A."/>
            <person name="Thomas B.C."/>
            <person name="Sharon I."/>
            <person name="Castelle C.J."/>
            <person name="Singh A."/>
            <person name="Wilkins M.J."/>
            <person name="Williams K.H."/>
            <person name="Banfield J.F."/>
        </authorList>
    </citation>
    <scope>NUCLEOTIDE SEQUENCE [LARGE SCALE GENOMIC DNA]</scope>
</reference>
<dbReference type="AlphaFoldDB" id="A0A0G1QTC7"/>
<feature type="domain" description="IMP dehydrogenase/GMP reductase" evidence="1">
    <location>
        <begin position="313"/>
        <end position="469"/>
    </location>
</feature>
<evidence type="ECO:0000259" key="1">
    <source>
        <dbReference type="Pfam" id="PF00478"/>
    </source>
</evidence>
<dbReference type="SUPFAM" id="SSF51412">
    <property type="entry name" value="Inosine monophosphate dehydrogenase (IMPDH)"/>
    <property type="match status" value="1"/>
</dbReference>
<protein>
    <submittedName>
        <fullName evidence="2">Inosine-5'-monophosphate dehydrogenase</fullName>
    </submittedName>
</protein>
<dbReference type="SMART" id="SM01240">
    <property type="entry name" value="IMPDH"/>
    <property type="match status" value="1"/>
</dbReference>
<gene>
    <name evidence="2" type="ORF">UX67_C0019G0007</name>
</gene>
<dbReference type="InterPro" id="IPR013785">
    <property type="entry name" value="Aldolase_TIM"/>
</dbReference>
<sequence length="545" mass="60459">MNQVNNSGLPLKVLTSLVDSGKKYPEVLDEVKNRTFEELISPPKNLSTAKERFNFQRNLYIKLSDGDDITWEEAKLGIKPLPSITAPADFYKNLKIVAMPEEIIAKAEKSRMYALSILNHPERIKVLKEAKKQEFKKPSLAHSRVLDRAEVEHRLLTFSDVAPVQPDLTSERLHRRKLLAQGPFIPTSRKKGVGVRVPLTTGSMTTGNPEMVAVSAMCGVLATTYKESLCAFPEIQAEVTTAAVEILHEAITKDPLWKNRPDRKELLSFWLSQIGITVETDERQAVKRVKLLIPLIKQKKLSSLAVRVYNPQVSKETVNTVKRLRKEFGDVLEIFAGQANSVEAAQELIDAGADAVGQGIAGGLRCTTSIVSGVAVSVLRDLWRMRGKVDAPIFVDSSVSYFWALAYLLGASMLVKPSHFVGIESAGGRFPFVNGTGYFIPYNGEASAVNKEHVGKLMKNGRPFAPEGLGGFQKIDLGLASIPDHILDTIINFLIPPFVFQGTSSGRRFLSIPDMHKEADLEFLWELSEESRRVRGAWGPTFHSR</sequence>
<dbReference type="InterPro" id="IPR001093">
    <property type="entry name" value="IMP_DH_GMPRt"/>
</dbReference>